<evidence type="ECO:0000313" key="2">
    <source>
        <dbReference type="Proteomes" id="UP000581688"/>
    </source>
</evidence>
<accession>A0A841PW11</accession>
<comment type="caution">
    <text evidence="1">The sequence shown here is derived from an EMBL/GenBank/DDBJ whole genome shotgun (WGS) entry which is preliminary data.</text>
</comment>
<proteinExistence type="predicted"/>
<gene>
    <name evidence="1" type="ORF">HNQ94_000385</name>
</gene>
<organism evidence="1 2">
    <name type="scientific">Salirhabdus euzebyi</name>
    <dbReference type="NCBI Taxonomy" id="394506"/>
    <lineage>
        <taxon>Bacteria</taxon>
        <taxon>Bacillati</taxon>
        <taxon>Bacillota</taxon>
        <taxon>Bacilli</taxon>
        <taxon>Bacillales</taxon>
        <taxon>Bacillaceae</taxon>
        <taxon>Salirhabdus</taxon>
    </lineage>
</organism>
<name>A0A841PW11_9BACI</name>
<dbReference type="EMBL" id="JACHGH010000001">
    <property type="protein sequence ID" value="MBB6451964.1"/>
    <property type="molecule type" value="Genomic_DNA"/>
</dbReference>
<evidence type="ECO:0000313" key="1">
    <source>
        <dbReference type="EMBL" id="MBB6451964.1"/>
    </source>
</evidence>
<sequence>MARKIRPVSFDLEDPFEKELNDHASKYKFSVYVKRLIQRDKENSFPTFNRGQIQSEEDFSEALEDYM</sequence>
<dbReference type="RefSeq" id="WP_174494476.1">
    <property type="nucleotide sequence ID" value="NZ_CADDWK010000001.1"/>
</dbReference>
<dbReference type="Proteomes" id="UP000581688">
    <property type="component" value="Unassembled WGS sequence"/>
</dbReference>
<dbReference type="AlphaFoldDB" id="A0A841PW11"/>
<protein>
    <submittedName>
        <fullName evidence="1">Uncharacterized protein</fullName>
    </submittedName>
</protein>
<reference evidence="1 2" key="1">
    <citation type="submission" date="2020-08" db="EMBL/GenBank/DDBJ databases">
        <title>Genomic Encyclopedia of Type Strains, Phase IV (KMG-IV): sequencing the most valuable type-strain genomes for metagenomic binning, comparative biology and taxonomic classification.</title>
        <authorList>
            <person name="Goeker M."/>
        </authorList>
    </citation>
    <scope>NUCLEOTIDE SEQUENCE [LARGE SCALE GENOMIC DNA]</scope>
    <source>
        <strain evidence="1 2">DSM 19612</strain>
    </source>
</reference>
<keyword evidence="2" id="KW-1185">Reference proteome</keyword>